<accession>M0MTF8</accession>
<dbReference type="STRING" id="1227456.C450_20641"/>
<dbReference type="Proteomes" id="UP000011625">
    <property type="component" value="Unassembled WGS sequence"/>
</dbReference>
<gene>
    <name evidence="1" type="ORF">C450_20641</name>
</gene>
<name>M0MTF8_9EURY</name>
<keyword evidence="2" id="KW-1185">Reference proteome</keyword>
<dbReference type="EMBL" id="AOME01000108">
    <property type="protein sequence ID" value="EMA47765.1"/>
    <property type="molecule type" value="Genomic_DNA"/>
</dbReference>
<dbReference type="AlphaFoldDB" id="M0MTF8"/>
<organism evidence="1 2">
    <name type="scientific">Halococcus salifodinae DSM 8989</name>
    <dbReference type="NCBI Taxonomy" id="1227456"/>
    <lineage>
        <taxon>Archaea</taxon>
        <taxon>Methanobacteriati</taxon>
        <taxon>Methanobacteriota</taxon>
        <taxon>Stenosarchaea group</taxon>
        <taxon>Halobacteria</taxon>
        <taxon>Halobacteriales</taxon>
        <taxon>Halococcaceae</taxon>
        <taxon>Halococcus</taxon>
    </lineage>
</organism>
<sequence length="107" mass="11419">MDLSSETDGEIPIAKHGADTLGITSLVFDDSASRRTGVSAALVVVICMSFALKRARQSFGVAATDTATDRFGNVDLDKLSRSVETHQRALPLVAFLRPLGVLVCVDR</sequence>
<evidence type="ECO:0000313" key="2">
    <source>
        <dbReference type="Proteomes" id="UP000011625"/>
    </source>
</evidence>
<proteinExistence type="predicted"/>
<reference evidence="1 2" key="1">
    <citation type="journal article" date="2014" name="PLoS Genet.">
        <title>Phylogenetically driven sequencing of extremely halophilic archaea reveals strategies for static and dynamic osmo-response.</title>
        <authorList>
            <person name="Becker E.A."/>
            <person name="Seitzer P.M."/>
            <person name="Tritt A."/>
            <person name="Larsen D."/>
            <person name="Krusor M."/>
            <person name="Yao A.I."/>
            <person name="Wu D."/>
            <person name="Madern D."/>
            <person name="Eisen J.A."/>
            <person name="Darling A.E."/>
            <person name="Facciotti M.T."/>
        </authorList>
    </citation>
    <scope>NUCLEOTIDE SEQUENCE [LARGE SCALE GENOMIC DNA]</scope>
    <source>
        <strain evidence="1 2">DSM 8989</strain>
    </source>
</reference>
<protein>
    <submittedName>
        <fullName evidence="1">Uncharacterized protein</fullName>
    </submittedName>
</protein>
<comment type="caution">
    <text evidence="1">The sequence shown here is derived from an EMBL/GenBank/DDBJ whole genome shotgun (WGS) entry which is preliminary data.</text>
</comment>
<evidence type="ECO:0000313" key="1">
    <source>
        <dbReference type="EMBL" id="EMA47765.1"/>
    </source>
</evidence>